<dbReference type="OrthoDB" id="3981230at2759"/>
<gene>
    <name evidence="2" type="ORF">LAMI_0C09692G</name>
</gene>
<name>A0A1G4J5D0_9SACH</name>
<evidence type="ECO:0000256" key="1">
    <source>
        <dbReference type="SAM" id="MobiDB-lite"/>
    </source>
</evidence>
<organism evidence="2 3">
    <name type="scientific">Lachancea mirantina</name>
    <dbReference type="NCBI Taxonomy" id="1230905"/>
    <lineage>
        <taxon>Eukaryota</taxon>
        <taxon>Fungi</taxon>
        <taxon>Dikarya</taxon>
        <taxon>Ascomycota</taxon>
        <taxon>Saccharomycotina</taxon>
        <taxon>Saccharomycetes</taxon>
        <taxon>Saccharomycetales</taxon>
        <taxon>Saccharomycetaceae</taxon>
        <taxon>Lachancea</taxon>
    </lineage>
</organism>
<dbReference type="AlphaFoldDB" id="A0A1G4J5D0"/>
<proteinExistence type="predicted"/>
<keyword evidence="3" id="KW-1185">Reference proteome</keyword>
<reference evidence="3" key="1">
    <citation type="submission" date="2016-03" db="EMBL/GenBank/DDBJ databases">
        <authorList>
            <person name="Devillers H."/>
        </authorList>
    </citation>
    <scope>NUCLEOTIDE SEQUENCE [LARGE SCALE GENOMIC DNA]</scope>
</reference>
<dbReference type="EMBL" id="LT598466">
    <property type="protein sequence ID" value="SCU84987.1"/>
    <property type="molecule type" value="Genomic_DNA"/>
</dbReference>
<evidence type="ECO:0000313" key="3">
    <source>
        <dbReference type="Proteomes" id="UP000191024"/>
    </source>
</evidence>
<protein>
    <submittedName>
        <fullName evidence="2">LAMI_0C09692g1_1</fullName>
    </submittedName>
</protein>
<feature type="region of interest" description="Disordered" evidence="1">
    <location>
        <begin position="43"/>
        <end position="107"/>
    </location>
</feature>
<dbReference type="Proteomes" id="UP000191024">
    <property type="component" value="Chromosome C"/>
</dbReference>
<evidence type="ECO:0000313" key="2">
    <source>
        <dbReference type="EMBL" id="SCU84987.1"/>
    </source>
</evidence>
<feature type="compositionally biased region" description="Polar residues" evidence="1">
    <location>
        <begin position="60"/>
        <end position="72"/>
    </location>
</feature>
<accession>A0A1G4J5D0</accession>
<sequence>MVPILASPERINGCSGEENGSWKFCTTPRTQLIINTDRCTPPLRYRSKMRTRPPYEGADTQESPCKPSNVQWHRNILPSPEWTSDEDTCSDLSMGDASGDGSLTSPLSDCGADSDNKVCSKGGNKLPFVALPPPLIGDLALRPLQNVPALGSPTILRKSSILRNKRQCIRARKQHFQLRSILKKPTSDAALNLIVSSASGSIVDATLYATEMNAAGSQVPLPSFVWEKVTIPVDLKVREESKLKRARHCVYYDDSDDLNDLVLSEDAAVIRAYEFRREQGDLGMVSTHSMSAIKKNKHLRWASDASL</sequence>